<keyword evidence="2" id="KW-1185">Reference proteome</keyword>
<dbReference type="EMBL" id="MU167256">
    <property type="protein sequence ID" value="KAG0146733.1"/>
    <property type="molecule type" value="Genomic_DNA"/>
</dbReference>
<organism evidence="1 2">
    <name type="scientific">Cronartium quercuum f. sp. fusiforme G11</name>
    <dbReference type="NCBI Taxonomy" id="708437"/>
    <lineage>
        <taxon>Eukaryota</taxon>
        <taxon>Fungi</taxon>
        <taxon>Dikarya</taxon>
        <taxon>Basidiomycota</taxon>
        <taxon>Pucciniomycotina</taxon>
        <taxon>Pucciniomycetes</taxon>
        <taxon>Pucciniales</taxon>
        <taxon>Coleosporiaceae</taxon>
        <taxon>Cronartium</taxon>
    </lineage>
</organism>
<protein>
    <submittedName>
        <fullName evidence="1">Uncharacterized protein</fullName>
    </submittedName>
</protein>
<accession>A0A9P6NMF8</accession>
<reference evidence="1" key="1">
    <citation type="submission" date="2013-11" db="EMBL/GenBank/DDBJ databases">
        <title>Genome sequence of the fusiform rust pathogen reveals effectors for host alternation and coevolution with pine.</title>
        <authorList>
            <consortium name="DOE Joint Genome Institute"/>
            <person name="Smith K."/>
            <person name="Pendleton A."/>
            <person name="Kubisiak T."/>
            <person name="Anderson C."/>
            <person name="Salamov A."/>
            <person name="Aerts A."/>
            <person name="Riley R."/>
            <person name="Clum A."/>
            <person name="Lindquist E."/>
            <person name="Ence D."/>
            <person name="Campbell M."/>
            <person name="Kronenberg Z."/>
            <person name="Feau N."/>
            <person name="Dhillon B."/>
            <person name="Hamelin R."/>
            <person name="Burleigh J."/>
            <person name="Smith J."/>
            <person name="Yandell M."/>
            <person name="Nelson C."/>
            <person name="Grigoriev I."/>
            <person name="Davis J."/>
        </authorList>
    </citation>
    <scope>NUCLEOTIDE SEQUENCE</scope>
    <source>
        <strain evidence="1">G11</strain>
    </source>
</reference>
<evidence type="ECO:0000313" key="1">
    <source>
        <dbReference type="EMBL" id="KAG0146733.1"/>
    </source>
</evidence>
<feature type="non-terminal residue" evidence="1">
    <location>
        <position position="1"/>
    </location>
</feature>
<sequence>QKQVAHSSHTLFDTFLHETVKLNAMWTNKPKFHILTHLPDSIALFGPASLFVTEKFESYNANTHSALVHS</sequence>
<feature type="non-terminal residue" evidence="1">
    <location>
        <position position="70"/>
    </location>
</feature>
<comment type="caution">
    <text evidence="1">The sequence shown here is derived from an EMBL/GenBank/DDBJ whole genome shotgun (WGS) entry which is preliminary data.</text>
</comment>
<proteinExistence type="predicted"/>
<dbReference type="AlphaFoldDB" id="A0A9P6NMF8"/>
<gene>
    <name evidence="1" type="ORF">CROQUDRAFT_16638</name>
</gene>
<evidence type="ECO:0000313" key="2">
    <source>
        <dbReference type="Proteomes" id="UP000886653"/>
    </source>
</evidence>
<dbReference type="Proteomes" id="UP000886653">
    <property type="component" value="Unassembled WGS sequence"/>
</dbReference>
<dbReference type="OrthoDB" id="2506088at2759"/>
<name>A0A9P6NMF8_9BASI</name>